<evidence type="ECO:0000256" key="1">
    <source>
        <dbReference type="SAM" id="MobiDB-lite"/>
    </source>
</evidence>
<feature type="compositionally biased region" description="Low complexity" evidence="1">
    <location>
        <begin position="1139"/>
        <end position="1159"/>
    </location>
</feature>
<feature type="compositionally biased region" description="Acidic residues" evidence="1">
    <location>
        <begin position="420"/>
        <end position="429"/>
    </location>
</feature>
<dbReference type="Proteomes" id="UP000224006">
    <property type="component" value="Unassembled WGS sequence"/>
</dbReference>
<feature type="compositionally biased region" description="Basic and acidic residues" evidence="1">
    <location>
        <begin position="2029"/>
        <end position="2082"/>
    </location>
</feature>
<feature type="compositionally biased region" description="Low complexity" evidence="1">
    <location>
        <begin position="1108"/>
        <end position="1117"/>
    </location>
</feature>
<feature type="compositionally biased region" description="Basic and acidic residues" evidence="1">
    <location>
        <begin position="3528"/>
        <end position="3537"/>
    </location>
</feature>
<proteinExistence type="predicted"/>
<feature type="compositionally biased region" description="Low complexity" evidence="1">
    <location>
        <begin position="2864"/>
        <end position="2874"/>
    </location>
</feature>
<feature type="compositionally biased region" description="Basic and acidic residues" evidence="1">
    <location>
        <begin position="288"/>
        <end position="322"/>
    </location>
</feature>
<feature type="compositionally biased region" description="Basic and acidic residues" evidence="1">
    <location>
        <begin position="1937"/>
        <end position="1948"/>
    </location>
</feature>
<feature type="compositionally biased region" description="Basic and acidic residues" evidence="1">
    <location>
        <begin position="3427"/>
        <end position="3446"/>
    </location>
</feature>
<feature type="compositionally biased region" description="Basic and acidic residues" evidence="1">
    <location>
        <begin position="3409"/>
        <end position="3418"/>
    </location>
</feature>
<feature type="compositionally biased region" description="Basic and acidic residues" evidence="1">
    <location>
        <begin position="3142"/>
        <end position="3151"/>
    </location>
</feature>
<sequence length="4162" mass="439067">MRRASTPSETPCTKGAADSSPQVFSCDASPNSSSAFSIASASLSVSSALDASAGVPRSSLAEEGASSLRSLSPPESSSEQASSAASSDDAAEAAAALRTPEKGGKTSEPGSKRGRRPPGRTEQEGDLWTPSSSSDARRALRRGSSCRSEQDDGGGHTQSAQENAASVSSSLASADFSSQQEVTGGAHNNGHARSRRASLGERNSSSASEPTPSPASSGGSASLSGSASASSLPSRRVSATLRAARAASGGVSSGGTGAPNAVAEPQAPEPGASKGLKGRKGPGEEETLERVEIVPGSVERESERKTEKERGDGASGADDKACTEGSNEVANQSGAKESQRTAAREQKEGGTGGGALAEKERDRRRTADAASSSAPVSREKEGTRVREESVRMEKELVAAKRSVRSRVALSRSRHRAEEPRWDEEDESEPEMTLGSRAGGAKASGVQTDEEKGDAGRPRRGRERESRAEKFGEDEEGGVEMGQKEEPREQGEQQETPETAEKAERSQRGERGAGVAKSAAKEPEILRGAKTDVYRENKDTTRTKPQALCVSKQIAEDERKRPEAAKNDAEGAEDASLKAEQDRLDDDAGGEEKRRGKKRDARKKKASAVGAKKREEDARDDEEAGSAEQERAQGELRREGVEPDAKEGGQRSREEKKAVKRPPAESGGDAPEGETDRQEGGAGRGAAPQEEITEQPPTKRGSGASLQGDELAPEPRGQLGDSNGRPGSPRVSKKGSESFAERAATEDGSRGPKDDVERGKKEEEPDAAPEAGDRGHLKSEDARPGGHSEGLTEREVDPNEGWRETRAAEAKGAEGAKRAAAEGEQTEAAAAAEAVASADDALRAQDAPRGSDGDGSSCGEEPGEQPSEAPASSERTRTAAAGSSTSQASSSAGSSSISSPPQSPSSSFASAGGASSSRWSVFGTRSSSRIAAKSAAVRGRDTMARRSSRGDLERREPQREGEKQQGSDAAEPEDVAGEKDDARDPQTGLDAGSGAAAVAAQSDGLESREKGELHSQRKGLASQDRQHPARQEDAKAEVDGRGEDKEAHIIGAKGQDLRGESTLLGSPVASPLPSSQQKLAATTDNASPAGGKSSSRKGTTPAASEDPLAASSAVASPAHEPSDAGGAPRAVSPLARHPKVAAAGARPKRGAAAGRGSAPKFAREGRDEDLPARAEAPSVEGERDASRESDAARGPVERDRPVAASSLASRRPALSPAVLAHNSVVASPTPDAPSDDASSLIVSSSSSSSSSSASSREAAPARRSARQQLRHAASSGQAKPGGDGVSEAVLETLQPRSRKGSADQAPRPEAAADAAVSAAPSPALPGDAAAASDAAAAGAAEGTAAAAEASAAALAGVSPTGEARKLSLLGVGGIANSPYWSRPSTRSGGAGSGSRHPGAAAGGAEKAKEGSKGDAAPAKQSSGAAAAASPLASRSRLREARGEDSCSPRATKAEEKDEQEAEESRKGAEDAKDRTGKEAKDSIARETEGREGGCERPAGPKGSAAHVRGSGSGRFRTRTLRRENDEEKKKELARDSREESEEAKPRREEDAATADASVCGKKRKEFLPTRGSQSLERSHRAAEAMAAVAAGAAAAARERRQQGCSAAFAGGRPTQPRADQEGDNEPAEEGDERELSFFRLESRQSGAAGLLGFSSTSSSRESSLETEDAGLRRRGSFLAPLQRDDRAKGSGEMRETRAASRARRAGSASAAPEAEAEAKDREEDAGKREKAEEKRENEGGDGRGSGEWLGRRRRHRGEEEEADEDWSRSGMQGGGYLPSGRRCRMRRTSPFSSPLTRQRPGGPRGTEGGDGGREDEAREDGCLPKIAREERDGKLESKENRQGEEGEDASLAPAGGIGLRGASAKRGPGGSLKETREEEAEKKEEPNEEGSEGGEKYGAATTATGMCMRSSRKLPAFKRRTSTHACEAASSLPSCSSDARETGVERGEESAAEEEEEDENREGDGGEKANRSDLAVAPASLRVSLRQKLRQEGRRDEAPLPPPAGPRLSRLDKRAESRDPDAGGGADAGATRDRREELEKDADAKEREAGAGKALEKRSEESDEGLRPAGARDADAATEGQERDDGDDELPPRRRVKREVDRRGAPAGERSHDEERRREPRSREGNEDGSSRRAATRHATARASASPKSEDLELPGRKALDGKTEETGSTGGELTAFKAVIAKLVAFNEADKGEKSAEEEIKPRSMRGRGGGADGGSVSSVRLHVGRYPQWYAGPCPAFEPRHNQLCWWRFRVQAKYQPGRVVMDFDEEIRCGRLTEAVKQQLFMTCVRRSHGTSAAQSLICRSNTDETGAPSEPAHIGDIVIVQNLEDLKFSVCNWKVTKPLAFPAGELQGRLERASGSALGVLNSLTRAKKFLQIREKYSGLQFGSVESLEKQLLDILAREHLKPTLDIVAHLQQVDVGHVLQTYTSMPPGWDWAAYQQEHDRLVAQRKRGKGEAALLSAAGASASSCAFSPFEEESACSESGSSSSGHSTSVLLHPPSSCSPHMFGSFSSFSLGAKTAAPRGSLASSDALSASVASSLRRDEKRSLSQASSLFPSFASSPGGGARRVVYAATPPHIAAARAGAEFGALSGQPTFQAIPVLSSLSASLSASSLLDDDSLALIADLPPNHPLFLDLVHRGKEAGAGQAPAGAAQGDDAVVGRLPGFSGQWVKMLNQLILKRQELLELLRPVPLDLLHNPTHLFGPLPALLPPEIVLHVAVVSGDAAAACHLLTANLYLARLADNVAIRTLDPAQKRVRVLSVSSDEGGGGKACRAQPLSLARLRGSSPAGLREDEARRRKKIKKKIRDRSRDADGESANRASGRPSKKRKRDPNEPPKRRGRPPNRIRFAMTGGAPPPAPPAPKAASPASPSSLRRSLLLPSASLGSVSPVERAARAVSYEMGHSITFSVGLTYGRLFRPSLSSRLSLGRKLRERRRGRATERREGEGGGNGADGEKSDDAGEDGEGDESERERMRALEVRTRAKRKFDRKIACAPWVGCCPRRNAELAAALLLRKNSKDLAPFSQAPATRAEGDCGEGGDSAAIATRDAPTAAAASGEAEVRQEEAPQSDPPAAKRGAERPKGDAENGDTAEVAEVERNTDKGCEKQRGEGGEGGGRSPGRKGGERETGDVEKAQAGGEAEGDRSEDARNLKSACEEAQSPQSAQRKHVEKDSTRRRENMPSDSPRPREGGEAAPAPSAVSSSAPSQEGEEALVNGGVRSEEDRRSGREKDKRKKMRRGDDRGLREKKKTKQTTLLACWGRVSALGKNERGDRAMVEEEAKNEGAHKASYVCDSEPDQAGGGETADAKEIAEAKEVCEAKESGADSDGAVSAGDRQSSAIFFSPLSSYSAADAQEPDDRALLPPPLALGGEEEDEGGASGASAGASVEAREGEDGSCAPVDSRKRARHEGEELERGGKVSKATPSSREDSREGAGDARERERLRESGGAATEGKMRDGEGQAGGGVQAPDGPQATGKGENERAPLASSSPFFLAGNDPFSESETDLQAAMRLSVSDFEDEEEEERGEEGSDAKKGDAPAGGAAQEKAQRSPSRPAADVQGDAKQVLVKKEIRGEVAAEAAGDGKRKARSGGEDALGKQVVEKENTADRLLSARASCLRGERDKRAALGGSPRKARGGKLRDAEGDDAQRAQSEARRKEEEALAEASALFPFCHPGPYEGVNLSLLCLHTSCDDEDFLLRVALEKVSSTSPPLQELERCFITHGERFDLHWLDRRLGNTQALQKIQPRLVRLLTSYRTRMLLASSLALSAQSAPPSSSAPLSSSPEVALFAAAASSASCPCHGTPGFEKEIAGLKTRQEVGAVMLREALALFAAERSRLTRERRAANAKEAAEEVRRGGEDRGTHGRRKALEPRGVVEKKPREKENAENSGGAALSSWLPPPAVLLSRQQPSYDWQIEAIAALPEREVPAADRGDKAPGDRAAAEKFKEKVLPVEFEALFQTLHLLARQKLAAATKKTTAQGAEKRKGTGARNSAEAAKETEDAREDVTGKQPKAEESREPLEEERQRDRRGRGDEHEDVEQARRRTESAGAGASASPRSANAGSLRKAGTASGDGREKDGAGKKQGREREKREEARNADGEENRLKREKELRVREAMVHDEIREIDEWKQIFLELLSMQQGTPKNPHILPSPPADTIFPHD</sequence>
<feature type="compositionally biased region" description="Basic and acidic residues" evidence="1">
    <location>
        <begin position="627"/>
        <end position="656"/>
    </location>
</feature>
<feature type="compositionally biased region" description="Basic and acidic residues" evidence="1">
    <location>
        <begin position="3168"/>
        <end position="3192"/>
    </location>
</feature>
<feature type="compositionally biased region" description="Basic and acidic residues" evidence="1">
    <location>
        <begin position="2008"/>
        <end position="2020"/>
    </location>
</feature>
<feature type="compositionally biased region" description="Low complexity" evidence="1">
    <location>
        <begin position="4049"/>
        <end position="4065"/>
    </location>
</feature>
<feature type="compositionally biased region" description="Low complexity" evidence="1">
    <location>
        <begin position="65"/>
        <end position="98"/>
    </location>
</feature>
<feature type="compositionally biased region" description="Polar residues" evidence="1">
    <location>
        <begin position="1"/>
        <end position="11"/>
    </location>
</feature>
<feature type="compositionally biased region" description="Basic and acidic residues" evidence="1">
    <location>
        <begin position="1961"/>
        <end position="1970"/>
    </location>
</feature>
<feature type="compositionally biased region" description="Low complexity" evidence="1">
    <location>
        <begin position="987"/>
        <end position="1003"/>
    </location>
</feature>
<feature type="compositionally biased region" description="Polar residues" evidence="1">
    <location>
        <begin position="324"/>
        <end position="336"/>
    </location>
</feature>
<feature type="compositionally biased region" description="Low complexity" evidence="1">
    <location>
        <begin position="204"/>
        <end position="234"/>
    </location>
</feature>
<feature type="compositionally biased region" description="Basic and acidic residues" evidence="1">
    <location>
        <begin position="770"/>
        <end position="820"/>
    </location>
</feature>
<feature type="compositionally biased region" description="Low complexity" evidence="1">
    <location>
        <begin position="1380"/>
        <end position="1403"/>
    </location>
</feature>
<feature type="region of interest" description="Disordered" evidence="1">
    <location>
        <begin position="3842"/>
        <end position="3898"/>
    </location>
</feature>
<feature type="compositionally biased region" description="Basic and acidic residues" evidence="1">
    <location>
        <begin position="518"/>
        <end position="541"/>
    </location>
</feature>
<feature type="compositionally biased region" description="Basic and acidic residues" evidence="1">
    <location>
        <begin position="1809"/>
        <end position="1843"/>
    </location>
</feature>
<feature type="compositionally biased region" description="Low complexity" evidence="1">
    <location>
        <begin position="25"/>
        <end position="53"/>
    </location>
</feature>
<feature type="compositionally biased region" description="Low complexity" evidence="1">
    <location>
        <begin position="868"/>
        <end position="936"/>
    </location>
</feature>
<feature type="compositionally biased region" description="Basic and acidic residues" evidence="1">
    <location>
        <begin position="2147"/>
        <end position="2165"/>
    </location>
</feature>
<organism evidence="2 3">
    <name type="scientific">Besnoitia besnoiti</name>
    <name type="common">Apicomplexan protozoan</name>
    <dbReference type="NCBI Taxonomy" id="94643"/>
    <lineage>
        <taxon>Eukaryota</taxon>
        <taxon>Sar</taxon>
        <taxon>Alveolata</taxon>
        <taxon>Apicomplexa</taxon>
        <taxon>Conoidasida</taxon>
        <taxon>Coccidia</taxon>
        <taxon>Eucoccidiorida</taxon>
        <taxon>Eimeriorina</taxon>
        <taxon>Sarcocystidae</taxon>
        <taxon>Besnoitia</taxon>
    </lineage>
</organism>
<protein>
    <submittedName>
        <fullName evidence="2">Uncharacterized protein</fullName>
    </submittedName>
</protein>
<feature type="compositionally biased region" description="Low complexity" evidence="1">
    <location>
        <begin position="1644"/>
        <end position="1660"/>
    </location>
</feature>
<feature type="compositionally biased region" description="Basic and acidic residues" evidence="1">
    <location>
        <begin position="937"/>
        <end position="964"/>
    </location>
</feature>
<feature type="compositionally biased region" description="Low complexity" evidence="1">
    <location>
        <begin position="1412"/>
        <end position="1433"/>
    </location>
</feature>
<feature type="compositionally biased region" description="Low complexity" evidence="1">
    <location>
        <begin position="3043"/>
        <end position="3059"/>
    </location>
</feature>
<feature type="compositionally biased region" description="Basic and acidic residues" evidence="1">
    <location>
        <begin position="3842"/>
        <end position="3887"/>
    </location>
</feature>
<feature type="compositionally biased region" description="Acidic residues" evidence="1">
    <location>
        <begin position="1949"/>
        <end position="1960"/>
    </location>
</feature>
<feature type="compositionally biased region" description="Basic and acidic residues" evidence="1">
    <location>
        <begin position="3077"/>
        <end position="3086"/>
    </location>
</feature>
<feature type="compositionally biased region" description="Basic and acidic residues" evidence="1">
    <location>
        <begin position="3123"/>
        <end position="3134"/>
    </location>
</feature>
<feature type="region of interest" description="Disordered" evidence="1">
    <location>
        <begin position="3026"/>
        <end position="3335"/>
    </location>
</feature>
<feature type="region of interest" description="Disordered" evidence="1">
    <location>
        <begin position="2190"/>
        <end position="2215"/>
    </location>
</feature>
<feature type="compositionally biased region" description="Basic and acidic residues" evidence="1">
    <location>
        <begin position="2190"/>
        <end position="2202"/>
    </location>
</feature>
<feature type="compositionally biased region" description="Basic and acidic residues" evidence="1">
    <location>
        <begin position="1715"/>
        <end position="1740"/>
    </location>
</feature>
<feature type="compositionally biased region" description="Polar residues" evidence="1">
    <location>
        <begin position="1071"/>
        <end position="1101"/>
    </location>
</feature>
<feature type="compositionally biased region" description="Basic and acidic residues" evidence="1">
    <location>
        <begin position="1872"/>
        <end position="1884"/>
    </location>
</feature>
<feature type="compositionally biased region" description="Basic and acidic residues" evidence="1">
    <location>
        <begin position="1988"/>
        <end position="1997"/>
    </location>
</feature>
<dbReference type="EMBL" id="NWUJ01000007">
    <property type="protein sequence ID" value="PFH33904.1"/>
    <property type="molecule type" value="Genomic_DNA"/>
</dbReference>
<feature type="compositionally biased region" description="Low complexity" evidence="1">
    <location>
        <begin position="164"/>
        <end position="178"/>
    </location>
</feature>
<feature type="compositionally biased region" description="Basic and acidic residues" evidence="1">
    <location>
        <begin position="3220"/>
        <end position="3231"/>
    </location>
</feature>
<feature type="compositionally biased region" description="Basic and acidic residues" evidence="1">
    <location>
        <begin position="1179"/>
        <end position="1200"/>
    </location>
</feature>
<dbReference type="KEGG" id="bbes:BESB_070560"/>
<dbReference type="OrthoDB" id="348450at2759"/>
<feature type="compositionally biased region" description="Basic and acidic residues" evidence="1">
    <location>
        <begin position="4075"/>
        <end position="4109"/>
    </location>
</feature>
<feature type="compositionally biased region" description="Basic and acidic residues" evidence="1">
    <location>
        <begin position="1023"/>
        <end position="1047"/>
    </location>
</feature>
<evidence type="ECO:0000313" key="3">
    <source>
        <dbReference type="Proteomes" id="UP000224006"/>
    </source>
</evidence>
<feature type="region of interest" description="Disordered" evidence="1">
    <location>
        <begin position="1"/>
        <end position="1354"/>
    </location>
</feature>
<dbReference type="VEuPathDB" id="ToxoDB:BESB_070560"/>
<feature type="compositionally biased region" description="Low complexity" evidence="1">
    <location>
        <begin position="1582"/>
        <end position="1594"/>
    </location>
</feature>
<feature type="compositionally biased region" description="Low complexity" evidence="1">
    <location>
        <begin position="1202"/>
        <end position="1216"/>
    </location>
</feature>
<dbReference type="GeneID" id="40311982"/>
<feature type="compositionally biased region" description="Basic and acidic residues" evidence="1">
    <location>
        <begin position="733"/>
        <end position="762"/>
    </location>
</feature>
<feature type="compositionally biased region" description="Basic and acidic residues" evidence="1">
    <location>
        <begin position="1681"/>
        <end position="1697"/>
    </location>
</feature>
<feature type="region of interest" description="Disordered" evidence="1">
    <location>
        <begin position="3622"/>
        <end position="3658"/>
    </location>
</feature>
<feature type="compositionally biased region" description="Basic and acidic residues" evidence="1">
    <location>
        <begin position="448"/>
        <end position="470"/>
    </location>
</feature>
<feature type="compositionally biased region" description="Basic and acidic residues" evidence="1">
    <location>
        <begin position="357"/>
        <end position="367"/>
    </location>
</feature>
<feature type="compositionally biased region" description="Basic and acidic residues" evidence="1">
    <location>
        <begin position="1632"/>
        <end position="1641"/>
    </location>
</feature>
<feature type="compositionally biased region" description="Low complexity" evidence="1">
    <location>
        <begin position="821"/>
        <end position="838"/>
    </location>
</feature>
<comment type="caution">
    <text evidence="2">The sequence shown here is derived from an EMBL/GenBank/DDBJ whole genome shotgun (WGS) entry which is preliminary data.</text>
</comment>
<feature type="compositionally biased region" description="Basic and acidic residues" evidence="1">
    <location>
        <begin position="481"/>
        <end position="490"/>
    </location>
</feature>
<feature type="region of interest" description="Disordered" evidence="1">
    <location>
        <begin position="1372"/>
        <end position="2170"/>
    </location>
</feature>
<name>A0A2A9M9L7_BESBE</name>
<feature type="compositionally biased region" description="Basic and acidic residues" evidence="1">
    <location>
        <begin position="337"/>
        <end position="348"/>
    </location>
</feature>
<feature type="region of interest" description="Disordered" evidence="1">
    <location>
        <begin position="3350"/>
        <end position="3601"/>
    </location>
</feature>
<dbReference type="STRING" id="94643.A0A2A9M9L7"/>
<feature type="compositionally biased region" description="Basic and acidic residues" evidence="1">
    <location>
        <begin position="3268"/>
        <end position="3287"/>
    </location>
</feature>
<feature type="compositionally biased region" description="Basic residues" evidence="1">
    <location>
        <begin position="2798"/>
        <end position="2808"/>
    </location>
</feature>
<feature type="compositionally biased region" description="Basic and acidic residues" evidence="1">
    <location>
        <begin position="1004"/>
        <end position="1014"/>
    </location>
</feature>
<feature type="compositionally biased region" description="Basic and acidic residues" evidence="1">
    <location>
        <begin position="1160"/>
        <end position="1171"/>
    </location>
</feature>
<feature type="compositionally biased region" description="Basic and acidic residues" evidence="1">
    <location>
        <begin position="3306"/>
        <end position="3324"/>
    </location>
</feature>
<gene>
    <name evidence="2" type="ORF">BESB_070560</name>
</gene>
<feature type="compositionally biased region" description="Low complexity" evidence="1">
    <location>
        <begin position="1236"/>
        <end position="1261"/>
    </location>
</feature>
<feature type="compositionally biased region" description="Basic and acidic residues" evidence="1">
    <location>
        <begin position="2097"/>
        <end position="2130"/>
    </location>
</feature>
<feature type="region of interest" description="Disordered" evidence="1">
    <location>
        <begin position="2760"/>
        <end position="2874"/>
    </location>
</feature>
<feature type="region of interest" description="Disordered" evidence="1">
    <location>
        <begin position="3974"/>
        <end position="4109"/>
    </location>
</feature>
<feature type="compositionally biased region" description="Basic and acidic residues" evidence="1">
    <location>
        <begin position="377"/>
        <end position="398"/>
    </location>
</feature>
<feature type="compositionally biased region" description="Acidic residues" evidence="1">
    <location>
        <begin position="2961"/>
        <end position="2970"/>
    </location>
</feature>
<evidence type="ECO:0000313" key="2">
    <source>
        <dbReference type="EMBL" id="PFH33904.1"/>
    </source>
</evidence>
<feature type="compositionally biased region" description="Basic and acidic residues" evidence="1">
    <location>
        <begin position="1435"/>
        <end position="1454"/>
    </location>
</feature>
<reference evidence="2 3" key="1">
    <citation type="submission" date="2017-09" db="EMBL/GenBank/DDBJ databases">
        <title>Genome sequencing of Besnoitia besnoiti strain Bb-Ger1.</title>
        <authorList>
            <person name="Schares G."/>
            <person name="Venepally P."/>
            <person name="Lorenzi H.A."/>
        </authorList>
    </citation>
    <scope>NUCLEOTIDE SEQUENCE [LARGE SCALE GENOMIC DNA]</scope>
    <source>
        <strain evidence="2 3">Bb-Ger1</strain>
    </source>
</reference>
<feature type="compositionally biased region" description="Basic and acidic residues" evidence="1">
    <location>
        <begin position="1461"/>
        <end position="1493"/>
    </location>
</feature>
<feature type="compositionally biased region" description="Basic and acidic residues" evidence="1">
    <location>
        <begin position="498"/>
        <end position="510"/>
    </location>
</feature>
<feature type="compositionally biased region" description="Basic and acidic residues" evidence="1">
    <location>
        <begin position="3639"/>
        <end position="3658"/>
    </location>
</feature>
<feature type="compositionally biased region" description="Basic residues" evidence="1">
    <location>
        <begin position="594"/>
        <end position="605"/>
    </location>
</feature>
<feature type="compositionally biased region" description="Low complexity" evidence="1">
    <location>
        <begin position="3193"/>
        <end position="3207"/>
    </location>
</feature>
<feature type="compositionally biased region" description="Basic and acidic residues" evidence="1">
    <location>
        <begin position="553"/>
        <end position="581"/>
    </location>
</feature>
<feature type="compositionally biased region" description="Acidic residues" evidence="1">
    <location>
        <begin position="3517"/>
        <end position="3527"/>
    </location>
</feature>
<dbReference type="RefSeq" id="XP_029217913.1">
    <property type="nucleotide sequence ID" value="XM_029365429.1"/>
</dbReference>
<feature type="compositionally biased region" description="Low complexity" evidence="1">
    <location>
        <begin position="1301"/>
        <end position="1354"/>
    </location>
</feature>
<feature type="compositionally biased region" description="Basic residues" evidence="1">
    <location>
        <begin position="2929"/>
        <end position="2938"/>
    </location>
</feature>
<feature type="compositionally biased region" description="Basic and acidic residues" evidence="1">
    <location>
        <begin position="1519"/>
        <end position="1549"/>
    </location>
</feature>
<feature type="region of interest" description="Disordered" evidence="1">
    <location>
        <begin position="2929"/>
        <end position="2974"/>
    </location>
</feature>
<keyword evidence="3" id="KW-1185">Reference proteome</keyword>
<feature type="compositionally biased region" description="Basic and acidic residues" evidence="1">
    <location>
        <begin position="3096"/>
        <end position="3112"/>
    </location>
</feature>
<feature type="region of interest" description="Disordered" evidence="1">
    <location>
        <begin position="4143"/>
        <end position="4162"/>
    </location>
</feature>
<feature type="compositionally biased region" description="Basic and acidic residues" evidence="1">
    <location>
        <begin position="3568"/>
        <end position="3601"/>
    </location>
</feature>
<accession>A0A2A9M9L7</accession>
<feature type="compositionally biased region" description="Basic residues" evidence="1">
    <location>
        <begin position="1909"/>
        <end position="1921"/>
    </location>
</feature>
<feature type="compositionally biased region" description="Acidic residues" evidence="1">
    <location>
        <begin position="1620"/>
        <end position="1631"/>
    </location>
</feature>
<feature type="compositionally biased region" description="Basic and acidic residues" evidence="1">
    <location>
        <begin position="3997"/>
        <end position="4048"/>
    </location>
</feature>